<proteinExistence type="predicted"/>
<keyword evidence="2" id="KW-1185">Reference proteome</keyword>
<evidence type="ECO:0000313" key="2">
    <source>
        <dbReference type="Proteomes" id="UP001060085"/>
    </source>
</evidence>
<dbReference type="EMBL" id="CM044706">
    <property type="protein sequence ID" value="KAI5657447.1"/>
    <property type="molecule type" value="Genomic_DNA"/>
</dbReference>
<evidence type="ECO:0000313" key="1">
    <source>
        <dbReference type="EMBL" id="KAI5657447.1"/>
    </source>
</evidence>
<reference evidence="2" key="1">
    <citation type="journal article" date="2023" name="Nat. Plants">
        <title>Single-cell RNA sequencing provides a high-resolution roadmap for understanding the multicellular compartmentation of specialized metabolism.</title>
        <authorList>
            <person name="Sun S."/>
            <person name="Shen X."/>
            <person name="Li Y."/>
            <person name="Li Y."/>
            <person name="Wang S."/>
            <person name="Li R."/>
            <person name="Zhang H."/>
            <person name="Shen G."/>
            <person name="Guo B."/>
            <person name="Wei J."/>
            <person name="Xu J."/>
            <person name="St-Pierre B."/>
            <person name="Chen S."/>
            <person name="Sun C."/>
        </authorList>
    </citation>
    <scope>NUCLEOTIDE SEQUENCE [LARGE SCALE GENOMIC DNA]</scope>
</reference>
<name>A0ACC0A943_CATRO</name>
<protein>
    <submittedName>
        <fullName evidence="1">Uncharacterized protein</fullName>
    </submittedName>
</protein>
<comment type="caution">
    <text evidence="1">The sequence shown here is derived from an EMBL/GenBank/DDBJ whole genome shotgun (WGS) entry which is preliminary data.</text>
</comment>
<accession>A0ACC0A943</accession>
<sequence>MLYHLSADDSMMDDDSMTESKVINQGISVFALATCSMALLPPNFRFRFASPSEFRCILGVKALPKFDLNRRFHNIFSL</sequence>
<organism evidence="1 2">
    <name type="scientific">Catharanthus roseus</name>
    <name type="common">Madagascar periwinkle</name>
    <name type="synonym">Vinca rosea</name>
    <dbReference type="NCBI Taxonomy" id="4058"/>
    <lineage>
        <taxon>Eukaryota</taxon>
        <taxon>Viridiplantae</taxon>
        <taxon>Streptophyta</taxon>
        <taxon>Embryophyta</taxon>
        <taxon>Tracheophyta</taxon>
        <taxon>Spermatophyta</taxon>
        <taxon>Magnoliopsida</taxon>
        <taxon>eudicotyledons</taxon>
        <taxon>Gunneridae</taxon>
        <taxon>Pentapetalae</taxon>
        <taxon>asterids</taxon>
        <taxon>lamiids</taxon>
        <taxon>Gentianales</taxon>
        <taxon>Apocynaceae</taxon>
        <taxon>Rauvolfioideae</taxon>
        <taxon>Vinceae</taxon>
        <taxon>Catharanthinae</taxon>
        <taxon>Catharanthus</taxon>
    </lineage>
</organism>
<gene>
    <name evidence="1" type="ORF">M9H77_26240</name>
</gene>
<dbReference type="Proteomes" id="UP001060085">
    <property type="component" value="Linkage Group LG06"/>
</dbReference>